<feature type="region of interest" description="Disordered" evidence="1">
    <location>
        <begin position="184"/>
        <end position="208"/>
    </location>
</feature>
<organism evidence="2">
    <name type="scientific">marine metagenome</name>
    <dbReference type="NCBI Taxonomy" id="408172"/>
    <lineage>
        <taxon>unclassified sequences</taxon>
        <taxon>metagenomes</taxon>
        <taxon>ecological metagenomes</taxon>
    </lineage>
</organism>
<reference evidence="2" key="1">
    <citation type="submission" date="2018-05" db="EMBL/GenBank/DDBJ databases">
        <authorList>
            <person name="Lanie J.A."/>
            <person name="Ng W.-L."/>
            <person name="Kazmierczak K.M."/>
            <person name="Andrzejewski T.M."/>
            <person name="Davidsen T.M."/>
            <person name="Wayne K.J."/>
            <person name="Tettelin H."/>
            <person name="Glass J.I."/>
            <person name="Rusch D."/>
            <person name="Podicherti R."/>
            <person name="Tsui H.-C.T."/>
            <person name="Winkler M.E."/>
        </authorList>
    </citation>
    <scope>NUCLEOTIDE SEQUENCE</scope>
</reference>
<feature type="region of interest" description="Disordered" evidence="1">
    <location>
        <begin position="20"/>
        <end position="47"/>
    </location>
</feature>
<dbReference type="AlphaFoldDB" id="A0A382D5T7"/>
<protein>
    <submittedName>
        <fullName evidence="2">Uncharacterized protein</fullName>
    </submittedName>
</protein>
<gene>
    <name evidence="2" type="ORF">METZ01_LOCUS185777</name>
</gene>
<evidence type="ECO:0000313" key="2">
    <source>
        <dbReference type="EMBL" id="SVB32923.1"/>
    </source>
</evidence>
<name>A0A382D5T7_9ZZZZ</name>
<accession>A0A382D5T7</accession>
<dbReference type="EMBL" id="UINC01037437">
    <property type="protein sequence ID" value="SVB32923.1"/>
    <property type="molecule type" value="Genomic_DNA"/>
</dbReference>
<proteinExistence type="predicted"/>
<evidence type="ECO:0000256" key="1">
    <source>
        <dbReference type="SAM" id="MobiDB-lite"/>
    </source>
</evidence>
<sequence>MSLRTNPDRILDNIDRQKLREEENQSNQNRQAIGRALNTEPPDLDATTPERTKRLFRIVEEAYTSAASNTELGRLASHFRAVGDIPHHHARGDVSISVQYIDSPRLDDIGMAPYEIRPQRLLDAKKETKTSRPDVNALKVLRLEIRNGVMTAYKKLTPRIKDALRDRADMGDVEVQVTMDVRSAASASGSTTPEGGGLGDLMGLIQEE</sequence>